<dbReference type="PANTHER" id="PTHR12526">
    <property type="entry name" value="GLYCOSYLTRANSFERASE"/>
    <property type="match status" value="1"/>
</dbReference>
<keyword evidence="2 5" id="KW-0808">Transferase</keyword>
<proteinExistence type="predicted"/>
<reference evidence="5 6" key="1">
    <citation type="submission" date="2017-04" db="EMBL/GenBank/DDBJ databases">
        <title>Bacillus krulwichiae AM31D Genome sequencing and assembly.</title>
        <authorList>
            <person name="Krulwich T.A."/>
            <person name="Anastor L."/>
            <person name="Ehrlich R."/>
            <person name="Ehrlich G.D."/>
            <person name="Janto B."/>
        </authorList>
    </citation>
    <scope>NUCLEOTIDE SEQUENCE [LARGE SCALE GENOMIC DNA]</scope>
    <source>
        <strain evidence="5 6">AM31D</strain>
    </source>
</reference>
<evidence type="ECO:0000313" key="5">
    <source>
        <dbReference type="EMBL" id="ARK32217.1"/>
    </source>
</evidence>
<dbReference type="AlphaFoldDB" id="A0A1X9MFI4"/>
<dbReference type="Proteomes" id="UP000193006">
    <property type="component" value="Chromosome"/>
</dbReference>
<evidence type="ECO:0000259" key="3">
    <source>
        <dbReference type="Pfam" id="PF00534"/>
    </source>
</evidence>
<keyword evidence="1" id="KW-0328">Glycosyltransferase</keyword>
<dbReference type="InterPro" id="IPR028098">
    <property type="entry name" value="Glyco_trans_4-like_N"/>
</dbReference>
<dbReference type="RefSeq" id="WP_066158251.1">
    <property type="nucleotide sequence ID" value="NZ_CP020814.1"/>
</dbReference>
<organism evidence="5 6">
    <name type="scientific">Halalkalibacter krulwichiae</name>
    <dbReference type="NCBI Taxonomy" id="199441"/>
    <lineage>
        <taxon>Bacteria</taxon>
        <taxon>Bacillati</taxon>
        <taxon>Bacillota</taxon>
        <taxon>Bacilli</taxon>
        <taxon>Bacillales</taxon>
        <taxon>Bacillaceae</taxon>
        <taxon>Halalkalibacter</taxon>
    </lineage>
</organism>
<evidence type="ECO:0000259" key="4">
    <source>
        <dbReference type="Pfam" id="PF13439"/>
    </source>
</evidence>
<dbReference type="Gene3D" id="3.40.50.2000">
    <property type="entry name" value="Glycogen Phosphorylase B"/>
    <property type="match status" value="2"/>
</dbReference>
<accession>A0A1X9MFI4</accession>
<dbReference type="SUPFAM" id="SSF53756">
    <property type="entry name" value="UDP-Glycosyltransferase/glycogen phosphorylase"/>
    <property type="match status" value="1"/>
</dbReference>
<evidence type="ECO:0000256" key="1">
    <source>
        <dbReference type="ARBA" id="ARBA00022676"/>
    </source>
</evidence>
<dbReference type="EMBL" id="CP020814">
    <property type="protein sequence ID" value="ARK32217.1"/>
    <property type="molecule type" value="Genomic_DNA"/>
</dbReference>
<dbReference type="InterPro" id="IPR001296">
    <property type="entry name" value="Glyco_trans_1"/>
</dbReference>
<dbReference type="Pfam" id="PF13439">
    <property type="entry name" value="Glyco_transf_4"/>
    <property type="match status" value="1"/>
</dbReference>
<feature type="domain" description="Glycosyl transferase family 1" evidence="3">
    <location>
        <begin position="286"/>
        <end position="349"/>
    </location>
</feature>
<evidence type="ECO:0000256" key="2">
    <source>
        <dbReference type="ARBA" id="ARBA00022679"/>
    </source>
</evidence>
<protein>
    <submittedName>
        <fullName evidence="5">Glycosyl transferases group 1</fullName>
    </submittedName>
</protein>
<sequence>MTNRKKVVHITTVHHPLDPRIYYKECQSLQEAGYDVTLIAPDGKETIKESNVNVVSITKRKNKILRMLLSTVEAYKAAKKQKADFYQIHDPELLPVAWLLKKKDNVVIYDIHEDYETSIMQKDYIKKPMRKLIAKAYRTIEGIFAQKLELCLAEKYYKEKYPRGTCVLNYPILNPEARTARKTKEPVVDEIIYTGNVSVERGALLQARIPVVDPSMSIHFYGKCPKHLAENMLEQAGDYRSQVKIEGIDRYVPKDEIDQAYSSRNWLAGIALFPRDDHYMKKELTKFFEYMSYGLPIICSNFPVWKQFVETHRCGIAVDPTNDTELKAAIEYIRTHPEEAWNMGENGKKSVREQLNWDKEAEKLVQWYQELELAQDQTESFKQRNF</sequence>
<dbReference type="Pfam" id="PF00534">
    <property type="entry name" value="Glycos_transf_1"/>
    <property type="match status" value="1"/>
</dbReference>
<dbReference type="GO" id="GO:0016757">
    <property type="term" value="F:glycosyltransferase activity"/>
    <property type="evidence" value="ECO:0007669"/>
    <property type="project" value="UniProtKB-KW"/>
</dbReference>
<gene>
    <name evidence="5" type="ORF">BkAM31D_21490</name>
</gene>
<evidence type="ECO:0000313" key="6">
    <source>
        <dbReference type="Proteomes" id="UP000193006"/>
    </source>
</evidence>
<name>A0A1X9MFI4_9BACI</name>
<dbReference type="STRING" id="199441.BkAM31D_21490"/>
<keyword evidence="6" id="KW-1185">Reference proteome</keyword>
<feature type="domain" description="Glycosyltransferase subfamily 4-like N-terminal" evidence="4">
    <location>
        <begin position="26"/>
        <end position="141"/>
    </location>
</feature>
<dbReference type="PANTHER" id="PTHR12526:SF629">
    <property type="entry name" value="TEICHURONIC ACID BIOSYNTHESIS GLYCOSYLTRANSFERASE TUAH-RELATED"/>
    <property type="match status" value="1"/>
</dbReference>
<dbReference type="KEGG" id="bkw:BkAM31D_21490"/>